<dbReference type="Proteomes" id="UP000035642">
    <property type="component" value="Unassembled WGS sequence"/>
</dbReference>
<evidence type="ECO:0000313" key="2">
    <source>
        <dbReference type="WBParaSite" id="ACAC_0001164101-mRNA-1"/>
    </source>
</evidence>
<name>A0A0K0DJN5_ANGCA</name>
<organism evidence="1 2">
    <name type="scientific">Angiostrongylus cantonensis</name>
    <name type="common">Rat lungworm</name>
    <dbReference type="NCBI Taxonomy" id="6313"/>
    <lineage>
        <taxon>Eukaryota</taxon>
        <taxon>Metazoa</taxon>
        <taxon>Ecdysozoa</taxon>
        <taxon>Nematoda</taxon>
        <taxon>Chromadorea</taxon>
        <taxon>Rhabditida</taxon>
        <taxon>Rhabditina</taxon>
        <taxon>Rhabditomorpha</taxon>
        <taxon>Strongyloidea</taxon>
        <taxon>Metastrongylidae</taxon>
        <taxon>Angiostrongylus</taxon>
    </lineage>
</organism>
<keyword evidence="1" id="KW-1185">Reference proteome</keyword>
<evidence type="ECO:0000313" key="1">
    <source>
        <dbReference type="Proteomes" id="UP000035642"/>
    </source>
</evidence>
<dbReference type="WBParaSite" id="ACAC_0001164101-mRNA-1">
    <property type="protein sequence ID" value="ACAC_0001164101-mRNA-1"/>
    <property type="gene ID" value="ACAC_0001164101"/>
</dbReference>
<reference evidence="2" key="2">
    <citation type="submission" date="2017-02" db="UniProtKB">
        <authorList>
            <consortium name="WormBaseParasite"/>
        </authorList>
    </citation>
    <scope>IDENTIFICATION</scope>
</reference>
<reference evidence="1" key="1">
    <citation type="submission" date="2012-09" db="EMBL/GenBank/DDBJ databases">
        <authorList>
            <person name="Martin A.A."/>
        </authorList>
    </citation>
    <scope>NUCLEOTIDE SEQUENCE</scope>
</reference>
<dbReference type="AlphaFoldDB" id="A0A0K0DJN5"/>
<proteinExistence type="predicted"/>
<protein>
    <submittedName>
        <fullName evidence="2">Transposase</fullName>
    </submittedName>
</protein>
<sequence>MPIRYQTFGLIFEAVKFILPGKNQQCHESHETAKPSSQAMDAMMDMPRMWQDVFRGRIHANLTKNPLGKISSDPQ</sequence>
<accession>A0A0K0DJN5</accession>